<evidence type="ECO:0000256" key="4">
    <source>
        <dbReference type="ARBA" id="ARBA00023015"/>
    </source>
</evidence>
<name>A0AAU7E1J0_9VIRU</name>
<comment type="subcellular location">
    <subcellularLocation>
        <location evidence="1">Host nucleus</location>
    </subcellularLocation>
</comment>
<evidence type="ECO:0000256" key="5">
    <source>
        <dbReference type="ARBA" id="ARBA00023159"/>
    </source>
</evidence>
<comment type="similarity">
    <text evidence="2">Belongs to the Bocaparvovirus Non-structural protein NP-1 family.</text>
</comment>
<dbReference type="Pfam" id="PF11733">
    <property type="entry name" value="NP1-WLL"/>
    <property type="match status" value="1"/>
</dbReference>
<evidence type="ECO:0000256" key="7">
    <source>
        <dbReference type="ARBA" id="ARBA00045895"/>
    </source>
</evidence>
<comment type="function">
    <text evidence="7">Required for the expression of the capsid proteins. Performs the splicing and internal polyadenylation of the viral capsid-encoding mRNA precursor, which allows its maturation and expression. Transactivates the viral promoter.</text>
</comment>
<reference evidence="8" key="1">
    <citation type="journal article" date="2024" name="Microbiome">
        <title>Substantial viral diversity in bats and rodents from East Africa: insights into evolution, recombination, and cocirculation.</title>
        <authorList>
            <person name="Wang D."/>
            <person name="Yang X."/>
            <person name="Ren Z."/>
            <person name="Hu B."/>
            <person name="Zhao H."/>
            <person name="Yang K."/>
            <person name="Shi P."/>
            <person name="Zhang Z."/>
            <person name="Feng Q."/>
            <person name="Nawenja C.V."/>
            <person name="Obanda V."/>
            <person name="Robert K."/>
            <person name="Nalikka B."/>
            <person name="Waruhiu C.N."/>
            <person name="Ochola G.O."/>
            <person name="Onyuok S.O."/>
            <person name="Ochieng H."/>
            <person name="Li B."/>
            <person name="Zhu Y."/>
            <person name="Si H."/>
            <person name="Yin J."/>
            <person name="Kristiansen K."/>
            <person name="Jin X."/>
            <person name="Xu X."/>
            <person name="Xiao M."/>
            <person name="Agwanda B."/>
            <person name="Ommeh S."/>
            <person name="Li J."/>
            <person name="Shi Z.L."/>
        </authorList>
    </citation>
    <scope>NUCLEOTIDE SEQUENCE</scope>
    <source>
        <strain evidence="8">15A/Kenya/RNALIV2213/2016</strain>
    </source>
</reference>
<keyword evidence="5" id="KW-0010">Activator</keyword>
<organism evidence="8">
    <name type="scientific">Rattus rat parvovirus</name>
    <dbReference type="NCBI Taxonomy" id="3141928"/>
    <lineage>
        <taxon>Viruses</taxon>
        <taxon>Monodnaviria</taxon>
        <taxon>Shotokuvirae</taxon>
        <taxon>Cossaviricota</taxon>
        <taxon>Quintoviricetes</taxon>
        <taxon>Piccovirales</taxon>
        <taxon>Parvoviridae</taxon>
    </lineage>
</organism>
<reference evidence="8" key="2">
    <citation type="submission" date="2024-02" db="EMBL/GenBank/DDBJ databases">
        <authorList>
            <person name="Hu B."/>
        </authorList>
    </citation>
    <scope>NUCLEOTIDE SEQUENCE</scope>
    <source>
        <strain evidence="8">15A/Kenya/RNALIV2213/2016</strain>
    </source>
</reference>
<protein>
    <recommendedName>
        <fullName evidence="3">Non-structural protein NP-1</fullName>
    </recommendedName>
</protein>
<evidence type="ECO:0000256" key="3">
    <source>
        <dbReference type="ARBA" id="ARBA00020315"/>
    </source>
</evidence>
<dbReference type="EMBL" id="PP711821">
    <property type="protein sequence ID" value="XBH23618.1"/>
    <property type="molecule type" value="Genomic_DNA"/>
</dbReference>
<dbReference type="InterPro" id="IPR021075">
    <property type="entry name" value="Bocavirus_NP1"/>
</dbReference>
<sequence length="70" mass="8169">MFNFKKTLDQKYRNMLWHMRERGCEKCVYWDDVYKKHTAHVECASASQELTDEEMLSACADMDGADQASA</sequence>
<evidence type="ECO:0000256" key="1">
    <source>
        <dbReference type="ARBA" id="ARBA00004147"/>
    </source>
</evidence>
<accession>A0AAU7E1J0</accession>
<evidence type="ECO:0000256" key="6">
    <source>
        <dbReference type="ARBA" id="ARBA00023163"/>
    </source>
</evidence>
<evidence type="ECO:0000256" key="2">
    <source>
        <dbReference type="ARBA" id="ARBA00007126"/>
    </source>
</evidence>
<evidence type="ECO:0000313" key="8">
    <source>
        <dbReference type="EMBL" id="XBH23618.1"/>
    </source>
</evidence>
<proteinExistence type="inferred from homology"/>
<keyword evidence="4" id="KW-0805">Transcription regulation</keyword>
<keyword evidence="6" id="KW-0804">Transcription</keyword>
<dbReference type="GO" id="GO:0042025">
    <property type="term" value="C:host cell nucleus"/>
    <property type="evidence" value="ECO:0007669"/>
    <property type="project" value="UniProtKB-SubCell"/>
</dbReference>